<proteinExistence type="predicted"/>
<evidence type="ECO:0000313" key="2">
    <source>
        <dbReference type="Proteomes" id="UP000821845"/>
    </source>
</evidence>
<evidence type="ECO:0000313" key="1">
    <source>
        <dbReference type="EMBL" id="KAH6930468.1"/>
    </source>
</evidence>
<dbReference type="Proteomes" id="UP000821845">
    <property type="component" value="Chromosome 5"/>
</dbReference>
<protein>
    <submittedName>
        <fullName evidence="1">Uncharacterized protein</fullName>
    </submittedName>
</protein>
<sequence>MVTLQRKKQHKKDTNGPCTGRLRNNVPQLLAVSSEMTAKAPATDERSPNERKAYKRKHGSTESTYSLFPASSPKARRESFHAATQVTTSLSLSLSLLYVVDPRKGVRGSRRKKRQQQRSARGHSPRMSKKA</sequence>
<organism evidence="1 2">
    <name type="scientific">Hyalomma asiaticum</name>
    <name type="common">Tick</name>
    <dbReference type="NCBI Taxonomy" id="266040"/>
    <lineage>
        <taxon>Eukaryota</taxon>
        <taxon>Metazoa</taxon>
        <taxon>Ecdysozoa</taxon>
        <taxon>Arthropoda</taxon>
        <taxon>Chelicerata</taxon>
        <taxon>Arachnida</taxon>
        <taxon>Acari</taxon>
        <taxon>Parasitiformes</taxon>
        <taxon>Ixodida</taxon>
        <taxon>Ixodoidea</taxon>
        <taxon>Ixodidae</taxon>
        <taxon>Hyalomminae</taxon>
        <taxon>Hyalomma</taxon>
    </lineage>
</organism>
<dbReference type="EMBL" id="CM023485">
    <property type="protein sequence ID" value="KAH6930468.1"/>
    <property type="molecule type" value="Genomic_DNA"/>
</dbReference>
<name>A0ACB7S9V9_HYAAI</name>
<keyword evidence="2" id="KW-1185">Reference proteome</keyword>
<comment type="caution">
    <text evidence="1">The sequence shown here is derived from an EMBL/GenBank/DDBJ whole genome shotgun (WGS) entry which is preliminary data.</text>
</comment>
<gene>
    <name evidence="1" type="ORF">HPB50_013989</name>
</gene>
<reference evidence="1" key="1">
    <citation type="submission" date="2020-05" db="EMBL/GenBank/DDBJ databases">
        <title>Large-scale comparative analyses of tick genomes elucidate their genetic diversity and vector capacities.</title>
        <authorList>
            <person name="Jia N."/>
            <person name="Wang J."/>
            <person name="Shi W."/>
            <person name="Du L."/>
            <person name="Sun Y."/>
            <person name="Zhan W."/>
            <person name="Jiang J."/>
            <person name="Wang Q."/>
            <person name="Zhang B."/>
            <person name="Ji P."/>
            <person name="Sakyi L.B."/>
            <person name="Cui X."/>
            <person name="Yuan T."/>
            <person name="Jiang B."/>
            <person name="Yang W."/>
            <person name="Lam T.T.-Y."/>
            <person name="Chang Q."/>
            <person name="Ding S."/>
            <person name="Wang X."/>
            <person name="Zhu J."/>
            <person name="Ruan X."/>
            <person name="Zhao L."/>
            <person name="Wei J."/>
            <person name="Que T."/>
            <person name="Du C."/>
            <person name="Cheng J."/>
            <person name="Dai P."/>
            <person name="Han X."/>
            <person name="Huang E."/>
            <person name="Gao Y."/>
            <person name="Liu J."/>
            <person name="Shao H."/>
            <person name="Ye R."/>
            <person name="Li L."/>
            <person name="Wei W."/>
            <person name="Wang X."/>
            <person name="Wang C."/>
            <person name="Yang T."/>
            <person name="Huo Q."/>
            <person name="Li W."/>
            <person name="Guo W."/>
            <person name="Chen H."/>
            <person name="Zhou L."/>
            <person name="Ni X."/>
            <person name="Tian J."/>
            <person name="Zhou Y."/>
            <person name="Sheng Y."/>
            <person name="Liu T."/>
            <person name="Pan Y."/>
            <person name="Xia L."/>
            <person name="Li J."/>
            <person name="Zhao F."/>
            <person name="Cao W."/>
        </authorList>
    </citation>
    <scope>NUCLEOTIDE SEQUENCE</scope>
    <source>
        <strain evidence="1">Hyas-2018</strain>
    </source>
</reference>
<accession>A0ACB7S9V9</accession>